<keyword evidence="3" id="KW-0175">Coiled coil</keyword>
<evidence type="ECO:0000256" key="1">
    <source>
        <dbReference type="ARBA" id="ARBA00023125"/>
    </source>
</evidence>
<accession>A0A9N9FKJ3</accession>
<dbReference type="AlphaFoldDB" id="A0A9N9FKJ3"/>
<feature type="domain" description="Tyr recombinase" evidence="5">
    <location>
        <begin position="37"/>
        <end position="259"/>
    </location>
</feature>
<name>A0A9N9FKJ3_9GLOM</name>
<reference evidence="7" key="1">
    <citation type="submission" date="2021-06" db="EMBL/GenBank/DDBJ databases">
        <authorList>
            <person name="Kallberg Y."/>
            <person name="Tangrot J."/>
            <person name="Rosling A."/>
        </authorList>
    </citation>
    <scope>NUCLEOTIDE SEQUENCE</scope>
    <source>
        <strain evidence="7">IN212</strain>
    </source>
</reference>
<dbReference type="GO" id="GO:0003677">
    <property type="term" value="F:DNA binding"/>
    <property type="evidence" value="ECO:0007669"/>
    <property type="project" value="UniProtKB-KW"/>
</dbReference>
<feature type="domain" description="Core-binding (CB)" evidence="6">
    <location>
        <begin position="101"/>
        <end position="174"/>
    </location>
</feature>
<dbReference type="SUPFAM" id="SSF56349">
    <property type="entry name" value="DNA breaking-rejoining enzymes"/>
    <property type="match status" value="1"/>
</dbReference>
<proteinExistence type="predicted"/>
<feature type="compositionally biased region" description="Basic and acidic residues" evidence="4">
    <location>
        <begin position="308"/>
        <end position="321"/>
    </location>
</feature>
<keyword evidence="1" id="KW-0238">DNA-binding</keyword>
<dbReference type="InterPro" id="IPR013762">
    <property type="entry name" value="Integrase-like_cat_sf"/>
</dbReference>
<dbReference type="InterPro" id="IPR011010">
    <property type="entry name" value="DNA_brk_join_enz"/>
</dbReference>
<protein>
    <submittedName>
        <fullName evidence="7">14677_t:CDS:1</fullName>
    </submittedName>
</protein>
<dbReference type="OrthoDB" id="2438119at2759"/>
<organism evidence="7 8">
    <name type="scientific">Racocetra fulgida</name>
    <dbReference type="NCBI Taxonomy" id="60492"/>
    <lineage>
        <taxon>Eukaryota</taxon>
        <taxon>Fungi</taxon>
        <taxon>Fungi incertae sedis</taxon>
        <taxon>Mucoromycota</taxon>
        <taxon>Glomeromycotina</taxon>
        <taxon>Glomeromycetes</taxon>
        <taxon>Diversisporales</taxon>
        <taxon>Gigasporaceae</taxon>
        <taxon>Racocetra</taxon>
    </lineage>
</organism>
<dbReference type="EMBL" id="CAJVPZ010004073">
    <property type="protein sequence ID" value="CAG8540664.1"/>
    <property type="molecule type" value="Genomic_DNA"/>
</dbReference>
<comment type="caution">
    <text evidence="7">The sequence shown here is derived from an EMBL/GenBank/DDBJ whole genome shotgun (WGS) entry which is preliminary data.</text>
</comment>
<keyword evidence="2" id="KW-0233">DNA recombination</keyword>
<dbReference type="GO" id="GO:0006310">
    <property type="term" value="P:DNA recombination"/>
    <property type="evidence" value="ECO:0007669"/>
    <property type="project" value="UniProtKB-KW"/>
</dbReference>
<gene>
    <name evidence="7" type="ORF">RFULGI_LOCUS4208</name>
</gene>
<dbReference type="Pfam" id="PF00589">
    <property type="entry name" value="Phage_integrase"/>
    <property type="match status" value="1"/>
</dbReference>
<evidence type="ECO:0000259" key="6">
    <source>
        <dbReference type="PROSITE" id="PS51900"/>
    </source>
</evidence>
<dbReference type="PROSITE" id="PS51900">
    <property type="entry name" value="CB"/>
    <property type="match status" value="1"/>
</dbReference>
<keyword evidence="8" id="KW-1185">Reference proteome</keyword>
<sequence>MSRINQPSLSQFTTQQLLSELQKRKTQQLIAVFNQDKLTNGTIKLNQQFLKKFKVGEITSLKLDQNILCLITEKDTLANKSNVLNEYLINFAKSAKARNPKPKNLMNYKYLNYLKIKNLSPNTITIYRLALNYFHNSLTTENITKFIKKLAKNKEPATCQLYLAALISYSKYLKGYLFTNQGGRKILTDKVREIIRERTKLAGLKKWVSPHTFRRSFATLLDRKRVRMTTIQKLLGHSNLETTSQYIHNDYESLYADYKALNQKRREKRRLAKLGLATSQVSQVEPLEVGQNNQVEPKMANLTANPKEVSHGKPENGKPESKNVGPCSHCPELERQIKELQKPINPAIELWKKRYFDLQKEFYQKGTEQAETINRLKEKLREKNKERQQLIQKIDQREIQQLNYEDYKKRLRQEKEQLKNKQIIERGEIEKYLVQKLGTPNNQLSSNCLQELTKKIISYYTETQPQHYSIYSLVGSLTSPEQIIEKQFKEGKRMGQTYYVLKVGTEKLQALQENLDPNK</sequence>
<evidence type="ECO:0000313" key="8">
    <source>
        <dbReference type="Proteomes" id="UP000789396"/>
    </source>
</evidence>
<dbReference type="PANTHER" id="PTHR30349">
    <property type="entry name" value="PHAGE INTEGRASE-RELATED"/>
    <property type="match status" value="1"/>
</dbReference>
<dbReference type="InterPro" id="IPR002104">
    <property type="entry name" value="Integrase_catalytic"/>
</dbReference>
<dbReference type="InterPro" id="IPR050090">
    <property type="entry name" value="Tyrosine_recombinase_XerCD"/>
</dbReference>
<dbReference type="GO" id="GO:0015074">
    <property type="term" value="P:DNA integration"/>
    <property type="evidence" value="ECO:0007669"/>
    <property type="project" value="InterPro"/>
</dbReference>
<dbReference type="InterPro" id="IPR044068">
    <property type="entry name" value="CB"/>
</dbReference>
<evidence type="ECO:0000313" key="7">
    <source>
        <dbReference type="EMBL" id="CAG8540664.1"/>
    </source>
</evidence>
<dbReference type="PROSITE" id="PS51898">
    <property type="entry name" value="TYR_RECOMBINASE"/>
    <property type="match status" value="1"/>
</dbReference>
<evidence type="ECO:0000259" key="5">
    <source>
        <dbReference type="PROSITE" id="PS51898"/>
    </source>
</evidence>
<evidence type="ECO:0000256" key="3">
    <source>
        <dbReference type="SAM" id="Coils"/>
    </source>
</evidence>
<dbReference type="PANTHER" id="PTHR30349:SF41">
    <property type="entry name" value="INTEGRASE_RECOMBINASE PROTEIN MJ0367-RELATED"/>
    <property type="match status" value="1"/>
</dbReference>
<evidence type="ECO:0000256" key="2">
    <source>
        <dbReference type="ARBA" id="ARBA00023172"/>
    </source>
</evidence>
<evidence type="ECO:0000256" key="4">
    <source>
        <dbReference type="SAM" id="MobiDB-lite"/>
    </source>
</evidence>
<feature type="coiled-coil region" evidence="3">
    <location>
        <begin position="363"/>
        <end position="428"/>
    </location>
</feature>
<dbReference type="Gene3D" id="1.10.443.10">
    <property type="entry name" value="Intergrase catalytic core"/>
    <property type="match status" value="1"/>
</dbReference>
<feature type="region of interest" description="Disordered" evidence="4">
    <location>
        <begin position="305"/>
        <end position="326"/>
    </location>
</feature>
<dbReference type="Proteomes" id="UP000789396">
    <property type="component" value="Unassembled WGS sequence"/>
</dbReference>